<name>A0A5C3NG59_9AGAM</name>
<proteinExistence type="predicted"/>
<feature type="transmembrane region" description="Helical" evidence="1">
    <location>
        <begin position="21"/>
        <end position="45"/>
    </location>
</feature>
<gene>
    <name evidence="2" type="ORF">OE88DRAFT_1649643</name>
</gene>
<evidence type="ECO:0000256" key="1">
    <source>
        <dbReference type="SAM" id="Phobius"/>
    </source>
</evidence>
<keyword evidence="1" id="KW-0472">Membrane</keyword>
<dbReference type="PROSITE" id="PS51257">
    <property type="entry name" value="PROKAR_LIPOPROTEIN"/>
    <property type="match status" value="1"/>
</dbReference>
<dbReference type="OrthoDB" id="2798046at2759"/>
<dbReference type="EMBL" id="ML213503">
    <property type="protein sequence ID" value="TFK56382.1"/>
    <property type="molecule type" value="Genomic_DNA"/>
</dbReference>
<evidence type="ECO:0000313" key="2">
    <source>
        <dbReference type="EMBL" id="TFK56382.1"/>
    </source>
</evidence>
<evidence type="ECO:0000313" key="3">
    <source>
        <dbReference type="Proteomes" id="UP000305948"/>
    </source>
</evidence>
<keyword evidence="3" id="KW-1185">Reference proteome</keyword>
<sequence>MNTPRYDSQRLYSYAKLMPDIFLHNLLLLSAALSCIVLSLFSLLLSRRLAGCKLQTSRVRLRLNPPSIQIDDLYYSHRTAIPRPELQLPDQPFTLTAAQILVNLHIPRPTRPAWATITVKDIFHTGPEATASAAQCTINLWFFPYAFRFTAGTYAHVQIDDKRVRVFNSKSTPSWVGALRRNLILTMLKGEILRCDDFKSSVRFGVPDRYESVESKQRQAIEGAEGMKERMITALLRGYHTRNWQGRIYAMEAVDMQWRDVLLDDRGRFAMVVKDARWIKARESYELETPINFW</sequence>
<reference evidence="2 3" key="1">
    <citation type="journal article" date="2019" name="Nat. Ecol. Evol.">
        <title>Megaphylogeny resolves global patterns of mushroom evolution.</title>
        <authorList>
            <person name="Varga T."/>
            <person name="Krizsan K."/>
            <person name="Foldi C."/>
            <person name="Dima B."/>
            <person name="Sanchez-Garcia M."/>
            <person name="Sanchez-Ramirez S."/>
            <person name="Szollosi G.J."/>
            <person name="Szarkandi J.G."/>
            <person name="Papp V."/>
            <person name="Albert L."/>
            <person name="Andreopoulos W."/>
            <person name="Angelini C."/>
            <person name="Antonin V."/>
            <person name="Barry K.W."/>
            <person name="Bougher N.L."/>
            <person name="Buchanan P."/>
            <person name="Buyck B."/>
            <person name="Bense V."/>
            <person name="Catcheside P."/>
            <person name="Chovatia M."/>
            <person name="Cooper J."/>
            <person name="Damon W."/>
            <person name="Desjardin D."/>
            <person name="Finy P."/>
            <person name="Geml J."/>
            <person name="Haridas S."/>
            <person name="Hughes K."/>
            <person name="Justo A."/>
            <person name="Karasinski D."/>
            <person name="Kautmanova I."/>
            <person name="Kiss B."/>
            <person name="Kocsube S."/>
            <person name="Kotiranta H."/>
            <person name="LaButti K.M."/>
            <person name="Lechner B.E."/>
            <person name="Liimatainen K."/>
            <person name="Lipzen A."/>
            <person name="Lukacs Z."/>
            <person name="Mihaltcheva S."/>
            <person name="Morgado L.N."/>
            <person name="Niskanen T."/>
            <person name="Noordeloos M.E."/>
            <person name="Ohm R.A."/>
            <person name="Ortiz-Santana B."/>
            <person name="Ovrebo C."/>
            <person name="Racz N."/>
            <person name="Riley R."/>
            <person name="Savchenko A."/>
            <person name="Shiryaev A."/>
            <person name="Soop K."/>
            <person name="Spirin V."/>
            <person name="Szebenyi C."/>
            <person name="Tomsovsky M."/>
            <person name="Tulloss R.E."/>
            <person name="Uehling J."/>
            <person name="Grigoriev I.V."/>
            <person name="Vagvolgyi C."/>
            <person name="Papp T."/>
            <person name="Martin F.M."/>
            <person name="Miettinen O."/>
            <person name="Hibbett D.S."/>
            <person name="Nagy L.G."/>
        </authorList>
    </citation>
    <scope>NUCLEOTIDE SEQUENCE [LARGE SCALE GENOMIC DNA]</scope>
    <source>
        <strain evidence="2 3">OMC1185</strain>
    </source>
</reference>
<keyword evidence="1" id="KW-0812">Transmembrane</keyword>
<dbReference type="Proteomes" id="UP000305948">
    <property type="component" value="Unassembled WGS sequence"/>
</dbReference>
<organism evidence="2 3">
    <name type="scientific">Heliocybe sulcata</name>
    <dbReference type="NCBI Taxonomy" id="5364"/>
    <lineage>
        <taxon>Eukaryota</taxon>
        <taxon>Fungi</taxon>
        <taxon>Dikarya</taxon>
        <taxon>Basidiomycota</taxon>
        <taxon>Agaricomycotina</taxon>
        <taxon>Agaricomycetes</taxon>
        <taxon>Gloeophyllales</taxon>
        <taxon>Gloeophyllaceae</taxon>
        <taxon>Heliocybe</taxon>
    </lineage>
</organism>
<dbReference type="AlphaFoldDB" id="A0A5C3NG59"/>
<protein>
    <submittedName>
        <fullName evidence="2">Uncharacterized protein</fullName>
    </submittedName>
</protein>
<accession>A0A5C3NG59</accession>
<keyword evidence="1" id="KW-1133">Transmembrane helix</keyword>